<evidence type="ECO:0000256" key="6">
    <source>
        <dbReference type="ARBA" id="ARBA00023229"/>
    </source>
</evidence>
<dbReference type="AlphaFoldDB" id="A0A3Q8EY71"/>
<dbReference type="GO" id="GO:0046872">
    <property type="term" value="F:metal ion binding"/>
    <property type="evidence" value="ECO:0007669"/>
    <property type="project" value="UniProtKB-KW"/>
</dbReference>
<sequence length="309" mass="35181">MLIDRSNYITFDSWKKEYIKHIDITISKFMPQENTKPCLLHKAMRYAVLNGGKRIRALLVYASSELCSLFCEIDHKEYYEFLDKIMVAIELIHAYSLIHDDLPCMDNDDLRRGLPSTHIKFNEALALLAGDALQALAFNLLSNINISNKDIIIESIQILSHSIGSFGMVGGQSIDINSNKMLLSYENLKEMHMMKTGNLISSSIILPSIICMLKKDKKNILLQYANLLGLAFQITDDILDITSETHIIGKTKNKDIKQLKNTYVSLLGVKKAKEHVVNIIDHSNILLKKLTKEHTRLSDIANFILYRNN</sequence>
<dbReference type="RefSeq" id="WP_108673885.1">
    <property type="nucleotide sequence ID" value="NZ_CP025628.1"/>
</dbReference>
<dbReference type="PANTHER" id="PTHR43281:SF1">
    <property type="entry name" value="FARNESYL DIPHOSPHATE SYNTHASE"/>
    <property type="match status" value="1"/>
</dbReference>
<dbReference type="InterPro" id="IPR008949">
    <property type="entry name" value="Isoprenoid_synthase_dom_sf"/>
</dbReference>
<dbReference type="PROSITE" id="PS00444">
    <property type="entry name" value="POLYPRENYL_SYNTHASE_2"/>
    <property type="match status" value="1"/>
</dbReference>
<dbReference type="InterPro" id="IPR053378">
    <property type="entry name" value="Prenyl_diphosphate_synthase"/>
</dbReference>
<dbReference type="GO" id="GO:0004337">
    <property type="term" value="F:(2E,6E)-farnesyl diphosphate synthase activity"/>
    <property type="evidence" value="ECO:0007669"/>
    <property type="project" value="UniProtKB-EC"/>
</dbReference>
<evidence type="ECO:0000313" key="8">
    <source>
        <dbReference type="EMBL" id="AWD32478.1"/>
    </source>
</evidence>
<dbReference type="GO" id="GO:0016114">
    <property type="term" value="P:terpenoid biosynthetic process"/>
    <property type="evidence" value="ECO:0007669"/>
    <property type="project" value="UniProtKB-ARBA"/>
</dbReference>
<evidence type="ECO:0000256" key="5">
    <source>
        <dbReference type="ARBA" id="ARBA00022842"/>
    </source>
</evidence>
<dbReference type="Gene3D" id="1.10.600.10">
    <property type="entry name" value="Farnesyl Diphosphate Synthase"/>
    <property type="match status" value="1"/>
</dbReference>
<dbReference type="SUPFAM" id="SSF48576">
    <property type="entry name" value="Terpenoid synthases"/>
    <property type="match status" value="1"/>
</dbReference>
<reference evidence="8 9" key="1">
    <citation type="journal article" date="2018" name="Parasitology">
        <title>The reduced genome of Candidatus Kinetoplastibacterium sorsogonicusi, the endosymbiont of Kentomonas sorsogonicus (Trypanosomatidae): loss of the haem-synthesis pathway.</title>
        <authorList>
            <person name="Silva F.M."/>
            <person name="Kostygov A.Y."/>
            <person name="Spodareva V.V."/>
            <person name="Butenko A."/>
            <person name="Tossou R."/>
            <person name="Lukes J."/>
            <person name="Yurchenko V."/>
            <person name="Alves J.M.P."/>
        </authorList>
    </citation>
    <scope>NUCLEOTIDE SEQUENCE [LARGE SCALE GENOMIC DNA]</scope>
    <source>
        <strain evidence="8 9">MF-08</strain>
    </source>
</reference>
<dbReference type="InterPro" id="IPR033749">
    <property type="entry name" value="Polyprenyl_synt_CS"/>
</dbReference>
<dbReference type="GO" id="GO:0005737">
    <property type="term" value="C:cytoplasm"/>
    <property type="evidence" value="ECO:0007669"/>
    <property type="project" value="UniProtKB-ARBA"/>
</dbReference>
<keyword evidence="9" id="KW-1185">Reference proteome</keyword>
<dbReference type="SFLD" id="SFLDG01017">
    <property type="entry name" value="Polyprenyl_Transferase_Like"/>
    <property type="match status" value="1"/>
</dbReference>
<dbReference type="NCBIfam" id="NF045485">
    <property type="entry name" value="FPPsyn"/>
    <property type="match status" value="1"/>
</dbReference>
<comment type="cofactor">
    <cofactor evidence="1">
        <name>Mg(2+)</name>
        <dbReference type="ChEBI" id="CHEBI:18420"/>
    </cofactor>
</comment>
<dbReference type="KEGG" id="kso:CKSOR_00360"/>
<protein>
    <submittedName>
        <fullName evidence="8">Farnesyl diphosphate synthase</fullName>
        <ecNumber evidence="8">2.5.1.10</ecNumber>
    </submittedName>
</protein>
<dbReference type="PROSITE" id="PS00723">
    <property type="entry name" value="POLYPRENYL_SYNTHASE_1"/>
    <property type="match status" value="1"/>
</dbReference>
<gene>
    <name evidence="8" type="primary">ispA</name>
    <name evidence="8" type="ORF">CKSOR_00360</name>
</gene>
<evidence type="ECO:0000256" key="3">
    <source>
        <dbReference type="ARBA" id="ARBA00022679"/>
    </source>
</evidence>
<dbReference type="EMBL" id="CP025628">
    <property type="protein sequence ID" value="AWD32478.1"/>
    <property type="molecule type" value="Genomic_DNA"/>
</dbReference>
<dbReference type="SFLD" id="SFLDS00005">
    <property type="entry name" value="Isoprenoid_Synthase_Type_I"/>
    <property type="match status" value="1"/>
</dbReference>
<organism evidence="8 9">
    <name type="scientific">Candidatus Kinetoplastidibacterium kentomonadis</name>
    <dbReference type="NCBI Taxonomy" id="1576550"/>
    <lineage>
        <taxon>Bacteria</taxon>
        <taxon>Pseudomonadati</taxon>
        <taxon>Pseudomonadota</taxon>
        <taxon>Betaproteobacteria</taxon>
        <taxon>Candidatus Kinetoplastidibacterium</taxon>
    </lineage>
</organism>
<evidence type="ECO:0000256" key="1">
    <source>
        <dbReference type="ARBA" id="ARBA00001946"/>
    </source>
</evidence>
<dbReference type="OrthoDB" id="9805316at2"/>
<evidence type="ECO:0000256" key="2">
    <source>
        <dbReference type="ARBA" id="ARBA00006706"/>
    </source>
</evidence>
<name>A0A3Q8EY71_9PROT</name>
<dbReference type="EC" id="2.5.1.10" evidence="8"/>
<keyword evidence="4" id="KW-0479">Metal-binding</keyword>
<dbReference type="FunFam" id="1.10.600.10:FF:000001">
    <property type="entry name" value="Geranylgeranyl diphosphate synthase"/>
    <property type="match status" value="1"/>
</dbReference>
<comment type="similarity">
    <text evidence="2 7">Belongs to the FPP/GGPP synthase family.</text>
</comment>
<evidence type="ECO:0000313" key="9">
    <source>
        <dbReference type="Proteomes" id="UP000266796"/>
    </source>
</evidence>
<evidence type="ECO:0000256" key="4">
    <source>
        <dbReference type="ARBA" id="ARBA00022723"/>
    </source>
</evidence>
<accession>A0A3Q8EY71</accession>
<dbReference type="PANTHER" id="PTHR43281">
    <property type="entry name" value="FARNESYL DIPHOSPHATE SYNTHASE"/>
    <property type="match status" value="1"/>
</dbReference>
<dbReference type="InterPro" id="IPR000092">
    <property type="entry name" value="Polyprenyl_synt"/>
</dbReference>
<dbReference type="Proteomes" id="UP000266796">
    <property type="component" value="Chromosome"/>
</dbReference>
<proteinExistence type="inferred from homology"/>
<dbReference type="Pfam" id="PF00348">
    <property type="entry name" value="polyprenyl_synt"/>
    <property type="match status" value="1"/>
</dbReference>
<keyword evidence="3 7" id="KW-0808">Transferase</keyword>
<keyword evidence="6" id="KW-0414">Isoprene biosynthesis</keyword>
<keyword evidence="5" id="KW-0460">Magnesium</keyword>
<evidence type="ECO:0000256" key="7">
    <source>
        <dbReference type="RuleBase" id="RU004466"/>
    </source>
</evidence>